<name>A0ABP6WJ09_9ACTN</name>
<evidence type="ECO:0000313" key="5">
    <source>
        <dbReference type="EMBL" id="GAA3551916.1"/>
    </source>
</evidence>
<dbReference type="InterPro" id="IPR046335">
    <property type="entry name" value="LacI/GalR-like_sensor"/>
</dbReference>
<dbReference type="GO" id="GO:0003677">
    <property type="term" value="F:DNA binding"/>
    <property type="evidence" value="ECO:0007669"/>
    <property type="project" value="UniProtKB-KW"/>
</dbReference>
<gene>
    <name evidence="5" type="ORF">GCM10022197_03590</name>
</gene>
<proteinExistence type="predicted"/>
<accession>A0ABP6WJ09</accession>
<dbReference type="PANTHER" id="PTHR30146">
    <property type="entry name" value="LACI-RELATED TRANSCRIPTIONAL REPRESSOR"/>
    <property type="match status" value="1"/>
</dbReference>
<comment type="caution">
    <text evidence="5">The sequence shown here is derived from an EMBL/GenBank/DDBJ whole genome shotgun (WGS) entry which is preliminary data.</text>
</comment>
<dbReference type="CDD" id="cd06267">
    <property type="entry name" value="PBP1_LacI_sugar_binding-like"/>
    <property type="match status" value="1"/>
</dbReference>
<dbReference type="SUPFAM" id="SSF53822">
    <property type="entry name" value="Periplasmic binding protein-like I"/>
    <property type="match status" value="1"/>
</dbReference>
<evidence type="ECO:0000256" key="2">
    <source>
        <dbReference type="ARBA" id="ARBA00023125"/>
    </source>
</evidence>
<keyword evidence="3" id="KW-0804">Transcription</keyword>
<dbReference type="PANTHER" id="PTHR30146:SF109">
    <property type="entry name" value="HTH-TYPE TRANSCRIPTIONAL REGULATOR GALS"/>
    <property type="match status" value="1"/>
</dbReference>
<evidence type="ECO:0000313" key="6">
    <source>
        <dbReference type="Proteomes" id="UP001500767"/>
    </source>
</evidence>
<dbReference type="PROSITE" id="PS50932">
    <property type="entry name" value="HTH_LACI_2"/>
    <property type="match status" value="1"/>
</dbReference>
<dbReference type="InterPro" id="IPR010982">
    <property type="entry name" value="Lambda_DNA-bd_dom_sf"/>
</dbReference>
<dbReference type="Proteomes" id="UP001500767">
    <property type="component" value="Unassembled WGS sequence"/>
</dbReference>
<evidence type="ECO:0000256" key="3">
    <source>
        <dbReference type="ARBA" id="ARBA00023163"/>
    </source>
</evidence>
<dbReference type="Pfam" id="PF00356">
    <property type="entry name" value="LacI"/>
    <property type="match status" value="1"/>
</dbReference>
<sequence>MTTGAAPPSRGPTLRDVASRAGVPLSAASLVLNGKPGVSAERKDRVLRAVADLGYVPQRRDPASAPPALVGLVMEALSPAAARDGFMTEVLAGVEAGLRAAGLAMLLHLHRGEDDPVAELRRLVGRDVDAVIVANGGDVGEAVIDRVLATGTPTVLLENYLDAPVHAVVADNFAAGYRCTRALLERGHRRIAMLAGSTRYVGLTDRRRGHEAALTEAGIPVDPALVPPQPAGTERKGYDQMRTLLALPDRPTAVYAVSDRTAIGAYAALADAGLRVPDDVSVIGTDDIVESALLSPPLSTFVVPTFELGRAAARTVVALLGDEPPAPSRTILLGRLELRGSVRDLR</sequence>
<dbReference type="PROSITE" id="PS00356">
    <property type="entry name" value="HTH_LACI_1"/>
    <property type="match status" value="1"/>
</dbReference>
<feature type="domain" description="HTH lacI-type" evidence="4">
    <location>
        <begin position="12"/>
        <end position="71"/>
    </location>
</feature>
<keyword evidence="6" id="KW-1185">Reference proteome</keyword>
<organism evidence="5 6">
    <name type="scientific">Microlunatus spumicola</name>
    <dbReference type="NCBI Taxonomy" id="81499"/>
    <lineage>
        <taxon>Bacteria</taxon>
        <taxon>Bacillati</taxon>
        <taxon>Actinomycetota</taxon>
        <taxon>Actinomycetes</taxon>
        <taxon>Propionibacteriales</taxon>
        <taxon>Propionibacteriaceae</taxon>
        <taxon>Microlunatus</taxon>
    </lineage>
</organism>
<dbReference type="EMBL" id="BAAAYR010000001">
    <property type="protein sequence ID" value="GAA3551916.1"/>
    <property type="molecule type" value="Genomic_DNA"/>
</dbReference>
<protein>
    <submittedName>
        <fullName evidence="5">LacI family DNA-binding transcriptional regulator</fullName>
    </submittedName>
</protein>
<dbReference type="InterPro" id="IPR028082">
    <property type="entry name" value="Peripla_BP_I"/>
</dbReference>
<evidence type="ECO:0000259" key="4">
    <source>
        <dbReference type="PROSITE" id="PS50932"/>
    </source>
</evidence>
<dbReference type="InterPro" id="IPR000843">
    <property type="entry name" value="HTH_LacI"/>
</dbReference>
<dbReference type="RefSeq" id="WP_204912510.1">
    <property type="nucleotide sequence ID" value="NZ_BAAAYR010000001.1"/>
</dbReference>
<dbReference type="Gene3D" id="3.40.50.2300">
    <property type="match status" value="2"/>
</dbReference>
<evidence type="ECO:0000256" key="1">
    <source>
        <dbReference type="ARBA" id="ARBA00023015"/>
    </source>
</evidence>
<keyword evidence="1" id="KW-0805">Transcription regulation</keyword>
<dbReference type="SMART" id="SM00354">
    <property type="entry name" value="HTH_LACI"/>
    <property type="match status" value="1"/>
</dbReference>
<dbReference type="CDD" id="cd01392">
    <property type="entry name" value="HTH_LacI"/>
    <property type="match status" value="1"/>
</dbReference>
<dbReference type="SUPFAM" id="SSF47413">
    <property type="entry name" value="lambda repressor-like DNA-binding domains"/>
    <property type="match status" value="1"/>
</dbReference>
<dbReference type="Gene3D" id="1.10.260.40">
    <property type="entry name" value="lambda repressor-like DNA-binding domains"/>
    <property type="match status" value="1"/>
</dbReference>
<reference evidence="6" key="1">
    <citation type="journal article" date="2019" name="Int. J. Syst. Evol. Microbiol.">
        <title>The Global Catalogue of Microorganisms (GCM) 10K type strain sequencing project: providing services to taxonomists for standard genome sequencing and annotation.</title>
        <authorList>
            <consortium name="The Broad Institute Genomics Platform"/>
            <consortium name="The Broad Institute Genome Sequencing Center for Infectious Disease"/>
            <person name="Wu L."/>
            <person name="Ma J."/>
        </authorList>
    </citation>
    <scope>NUCLEOTIDE SEQUENCE [LARGE SCALE GENOMIC DNA]</scope>
    <source>
        <strain evidence="6">JCM 16540</strain>
    </source>
</reference>
<dbReference type="Pfam" id="PF13377">
    <property type="entry name" value="Peripla_BP_3"/>
    <property type="match status" value="1"/>
</dbReference>
<keyword evidence="2 5" id="KW-0238">DNA-binding</keyword>